<organism evidence="2 3">
    <name type="scientific">Klebsiella michiganensis</name>
    <dbReference type="NCBI Taxonomy" id="1134687"/>
    <lineage>
        <taxon>Bacteria</taxon>
        <taxon>Pseudomonadati</taxon>
        <taxon>Pseudomonadota</taxon>
        <taxon>Gammaproteobacteria</taxon>
        <taxon>Enterobacterales</taxon>
        <taxon>Enterobacteriaceae</taxon>
        <taxon>Klebsiella/Raoultella group</taxon>
        <taxon>Klebsiella</taxon>
    </lineage>
</organism>
<dbReference type="AlphaFoldDB" id="A0A2J4RB21"/>
<evidence type="ECO:0000313" key="3">
    <source>
        <dbReference type="Proteomes" id="UP000234505"/>
    </source>
</evidence>
<evidence type="ECO:0000313" key="2">
    <source>
        <dbReference type="EMBL" id="PLL40540.1"/>
    </source>
</evidence>
<sequence length="171" mass="19204">MKTAQEKLQRHVEKQREYQQRAIARQREKQANPEWRQAQYEKQRDRQSRYIERAKNKPCSRGLKGRAPRAAERSLMDKIGALPCIACYVHGIINDVVSLHHIEGRTAAGAHARVLPLCDHHHQHAAPAAIRAAYAWLVPVHADGTCGGKAAFEALNGTQGDLYAQCLELIS</sequence>
<evidence type="ECO:0000256" key="1">
    <source>
        <dbReference type="SAM" id="MobiDB-lite"/>
    </source>
</evidence>
<dbReference type="InterPro" id="IPR031875">
    <property type="entry name" value="RecA_dep_nuc"/>
</dbReference>
<reference evidence="2 3" key="2">
    <citation type="submission" date="2018-01" db="EMBL/GenBank/DDBJ databases">
        <title>Genomic study of Klebsiella pneumoniae.</title>
        <authorList>
            <person name="Yang Y."/>
            <person name="Bicalho R."/>
        </authorList>
    </citation>
    <scope>NUCLEOTIDE SEQUENCE [LARGE SCALE GENOMIC DNA]</scope>
    <source>
        <strain evidence="2 3">A11</strain>
    </source>
</reference>
<name>A0A2J4RB21_9ENTR</name>
<feature type="region of interest" description="Disordered" evidence="1">
    <location>
        <begin position="1"/>
        <end position="46"/>
    </location>
</feature>
<dbReference type="EMBL" id="PIDS01000337">
    <property type="protein sequence ID" value="PLL40540.1"/>
    <property type="molecule type" value="Genomic_DNA"/>
</dbReference>
<protein>
    <submittedName>
        <fullName evidence="2">Recombinase</fullName>
    </submittedName>
</protein>
<proteinExistence type="predicted"/>
<feature type="compositionally biased region" description="Basic and acidic residues" evidence="1">
    <location>
        <begin position="1"/>
        <end position="31"/>
    </location>
</feature>
<dbReference type="Proteomes" id="UP000234505">
    <property type="component" value="Unassembled WGS sequence"/>
</dbReference>
<dbReference type="RefSeq" id="WP_268013392.1">
    <property type="nucleotide sequence ID" value="NZ_JAHBNO010000002.1"/>
</dbReference>
<reference evidence="2 3" key="1">
    <citation type="submission" date="2017-11" db="EMBL/GenBank/DDBJ databases">
        <authorList>
            <person name="Han C.G."/>
        </authorList>
    </citation>
    <scope>NUCLEOTIDE SEQUENCE [LARGE SCALE GENOMIC DNA]</scope>
    <source>
        <strain evidence="2 3">A11</strain>
    </source>
</reference>
<dbReference type="Pfam" id="PF16786">
    <property type="entry name" value="RecA_dep_nuc"/>
    <property type="match status" value="1"/>
</dbReference>
<gene>
    <name evidence="2" type="ORF">CWN50_12050</name>
</gene>
<dbReference type="Gene3D" id="3.30.40.190">
    <property type="match status" value="1"/>
</dbReference>
<comment type="caution">
    <text evidence="2">The sequence shown here is derived from an EMBL/GenBank/DDBJ whole genome shotgun (WGS) entry which is preliminary data.</text>
</comment>
<accession>A0A2J4RB21</accession>